<evidence type="ECO:0000256" key="1">
    <source>
        <dbReference type="ARBA" id="ARBA00004651"/>
    </source>
</evidence>
<evidence type="ECO:0000256" key="9">
    <source>
        <dbReference type="SAM" id="Phobius"/>
    </source>
</evidence>
<dbReference type="PANTHER" id="PTHR22926:SF3">
    <property type="entry name" value="UNDECAPRENYL-PHOSPHATE ALPHA-N-ACETYLGLUCOSAMINYL 1-PHOSPHATE TRANSFERASE"/>
    <property type="match status" value="1"/>
</dbReference>
<dbReference type="KEGG" id="dja:HY57_12030"/>
<evidence type="ECO:0000313" key="10">
    <source>
        <dbReference type="EMBL" id="AIF47937.1"/>
    </source>
</evidence>
<gene>
    <name evidence="10" type="ORF">HY57_12030</name>
</gene>
<keyword evidence="4 9" id="KW-0812">Transmembrane</keyword>
<keyword evidence="5 9" id="KW-1133">Transmembrane helix</keyword>
<feature type="transmembrane region" description="Helical" evidence="9">
    <location>
        <begin position="168"/>
        <end position="187"/>
    </location>
</feature>
<evidence type="ECO:0000256" key="2">
    <source>
        <dbReference type="ARBA" id="ARBA00022475"/>
    </source>
</evidence>
<feature type="transmembrane region" description="Helical" evidence="9">
    <location>
        <begin position="193"/>
        <end position="212"/>
    </location>
</feature>
<feature type="transmembrane region" description="Helical" evidence="9">
    <location>
        <begin position="219"/>
        <end position="238"/>
    </location>
</feature>
<feature type="transmembrane region" description="Helical" evidence="9">
    <location>
        <begin position="143"/>
        <end position="161"/>
    </location>
</feature>
<proteinExistence type="predicted"/>
<feature type="transmembrane region" description="Helical" evidence="9">
    <location>
        <begin position="110"/>
        <end position="131"/>
    </location>
</feature>
<feature type="transmembrane region" description="Helical" evidence="9">
    <location>
        <begin position="301"/>
        <end position="321"/>
    </location>
</feature>
<feature type="binding site" evidence="7">
    <location>
        <position position="223"/>
    </location>
    <ligand>
        <name>Mg(2+)</name>
        <dbReference type="ChEBI" id="CHEBI:18420"/>
    </ligand>
</feature>
<name>A0A075K2K1_9GAMM</name>
<dbReference type="GO" id="GO:0009103">
    <property type="term" value="P:lipopolysaccharide biosynthetic process"/>
    <property type="evidence" value="ECO:0007669"/>
    <property type="project" value="TreeGrafter"/>
</dbReference>
<keyword evidence="11" id="KW-1185">Reference proteome</keyword>
<evidence type="ECO:0000256" key="7">
    <source>
        <dbReference type="PIRSR" id="PIRSR600715-1"/>
    </source>
</evidence>
<reference evidence="10 11" key="1">
    <citation type="submission" date="2014-07" db="EMBL/GenBank/DDBJ databases">
        <title>Complete Genome Sequence of Dyella japonica Strain A8 Isolated from Malaysian Tropical Soil.</title>
        <authorList>
            <person name="Hui R.K.H."/>
            <person name="Chen J.-W."/>
            <person name="Chan K.-G."/>
            <person name="Leung F.C.C."/>
        </authorList>
    </citation>
    <scope>NUCLEOTIDE SEQUENCE [LARGE SCALE GENOMIC DNA]</scope>
    <source>
        <strain evidence="10 11">A8</strain>
    </source>
</reference>
<evidence type="ECO:0000256" key="3">
    <source>
        <dbReference type="ARBA" id="ARBA00022679"/>
    </source>
</evidence>
<comment type="subcellular location">
    <subcellularLocation>
        <location evidence="1">Cell membrane</location>
        <topology evidence="1">Multi-pass membrane protein</topology>
    </subcellularLocation>
</comment>
<feature type="binding site" evidence="7">
    <location>
        <position position="161"/>
    </location>
    <ligand>
        <name>Mg(2+)</name>
        <dbReference type="ChEBI" id="CHEBI:18420"/>
    </ligand>
</feature>
<dbReference type="PATRIC" id="fig|1217721.7.peg.2479"/>
<evidence type="ECO:0000313" key="11">
    <source>
        <dbReference type="Proteomes" id="UP000027987"/>
    </source>
</evidence>
<keyword evidence="6 9" id="KW-0472">Membrane</keyword>
<dbReference type="AlphaFoldDB" id="A0A075K2K1"/>
<accession>A0A075K2K1</accession>
<feature type="region of interest" description="Disordered" evidence="8">
    <location>
        <begin position="367"/>
        <end position="390"/>
    </location>
</feature>
<dbReference type="Proteomes" id="UP000027987">
    <property type="component" value="Chromosome"/>
</dbReference>
<dbReference type="HOGENOM" id="CLU_023982_1_0_6"/>
<dbReference type="GO" id="GO:0044038">
    <property type="term" value="P:cell wall macromolecule biosynthetic process"/>
    <property type="evidence" value="ECO:0007669"/>
    <property type="project" value="TreeGrafter"/>
</dbReference>
<dbReference type="GO" id="GO:0016780">
    <property type="term" value="F:phosphotransferase activity, for other substituted phosphate groups"/>
    <property type="evidence" value="ECO:0007669"/>
    <property type="project" value="InterPro"/>
</dbReference>
<dbReference type="InterPro" id="IPR000715">
    <property type="entry name" value="Glycosyl_transferase_4"/>
</dbReference>
<organism evidence="10 11">
    <name type="scientific">Dyella japonica A8</name>
    <dbReference type="NCBI Taxonomy" id="1217721"/>
    <lineage>
        <taxon>Bacteria</taxon>
        <taxon>Pseudomonadati</taxon>
        <taxon>Pseudomonadota</taxon>
        <taxon>Gammaproteobacteria</taxon>
        <taxon>Lysobacterales</taxon>
        <taxon>Rhodanobacteraceae</taxon>
        <taxon>Dyella</taxon>
    </lineage>
</organism>
<evidence type="ECO:0000256" key="6">
    <source>
        <dbReference type="ARBA" id="ARBA00023136"/>
    </source>
</evidence>
<sequence>MQHLREGHAVQEPRILVDCLLATCTSTIAIVVLRRYAILFGLVDHPSKRKQHVGHVPLVGGLAIFMGVTVGAACYGQFHWFEKSIISTAFLLTLIGALDDRFDLSVRGRLFVQAIAVIAVIAVSGVYIHTLGNLFGHEINLEWLGPPLTILAIIGLVNAFNMMDGIDGLAGSLELVSIAAIALYSGADNLRGSLILLILLGTASVPYLMANLGMLGNKIFLGDAGSMLIGYLLAWTLIHMSQAPQAHLSPVDVLWCVGLPVSDTLAVMCRRMSQGKSPFKPDRGHVHHILLRAGLSHRATLLSLIAIAASFACVGAALRHLTASSGLHLAAFIVIMFAYGLTATIAWFRQEAAQKKQADVIPLKSIPRPLPSTASGSLNSARSPMVAGRQ</sequence>
<dbReference type="EMBL" id="CP008884">
    <property type="protein sequence ID" value="AIF47937.1"/>
    <property type="molecule type" value="Genomic_DNA"/>
</dbReference>
<protein>
    <submittedName>
        <fullName evidence="10">UDP-phosphate N-acetylglucosaminyl-1-phosphate transferase</fullName>
    </submittedName>
</protein>
<dbReference type="GO" id="GO:0005886">
    <property type="term" value="C:plasma membrane"/>
    <property type="evidence" value="ECO:0007669"/>
    <property type="project" value="UniProtKB-SubCell"/>
</dbReference>
<dbReference type="CDD" id="cd06853">
    <property type="entry name" value="GT_WecA_like"/>
    <property type="match status" value="1"/>
</dbReference>
<keyword evidence="7" id="KW-0460">Magnesium</keyword>
<evidence type="ECO:0000256" key="8">
    <source>
        <dbReference type="SAM" id="MobiDB-lite"/>
    </source>
</evidence>
<dbReference type="Pfam" id="PF00953">
    <property type="entry name" value="Glycos_transf_4"/>
    <property type="match status" value="1"/>
</dbReference>
<feature type="transmembrane region" description="Helical" evidence="9">
    <location>
        <begin position="53"/>
        <end position="72"/>
    </location>
</feature>
<feature type="transmembrane region" description="Helical" evidence="9">
    <location>
        <begin position="327"/>
        <end position="348"/>
    </location>
</feature>
<dbReference type="OrthoDB" id="9803238at2"/>
<feature type="transmembrane region" description="Helical" evidence="9">
    <location>
        <begin position="15"/>
        <end position="33"/>
    </location>
</feature>
<dbReference type="STRING" id="1217721.HY57_12030"/>
<evidence type="ECO:0000256" key="4">
    <source>
        <dbReference type="ARBA" id="ARBA00022692"/>
    </source>
</evidence>
<dbReference type="GO" id="GO:0046872">
    <property type="term" value="F:metal ion binding"/>
    <property type="evidence" value="ECO:0007669"/>
    <property type="project" value="UniProtKB-KW"/>
</dbReference>
<keyword evidence="3 10" id="KW-0808">Transferase</keyword>
<evidence type="ECO:0000256" key="5">
    <source>
        <dbReference type="ARBA" id="ARBA00022989"/>
    </source>
</evidence>
<dbReference type="RefSeq" id="WP_019466791.1">
    <property type="nucleotide sequence ID" value="NZ_ALOY01000178.1"/>
</dbReference>
<dbReference type="PANTHER" id="PTHR22926">
    <property type="entry name" value="PHOSPHO-N-ACETYLMURAMOYL-PENTAPEPTIDE-TRANSFERASE"/>
    <property type="match status" value="1"/>
</dbReference>
<keyword evidence="7" id="KW-0479">Metal-binding</keyword>
<dbReference type="GO" id="GO:0071555">
    <property type="term" value="P:cell wall organization"/>
    <property type="evidence" value="ECO:0007669"/>
    <property type="project" value="TreeGrafter"/>
</dbReference>
<feature type="compositionally biased region" description="Polar residues" evidence="8">
    <location>
        <begin position="372"/>
        <end position="382"/>
    </location>
</feature>
<comment type="cofactor">
    <cofactor evidence="7">
        <name>Mg(2+)</name>
        <dbReference type="ChEBI" id="CHEBI:18420"/>
    </cofactor>
</comment>
<keyword evidence="2" id="KW-1003">Cell membrane</keyword>